<organism evidence="1 2">
    <name type="scientific">Seminibacterium arietis</name>
    <dbReference type="NCBI Taxonomy" id="1173502"/>
    <lineage>
        <taxon>Bacteria</taxon>
        <taxon>Pseudomonadati</taxon>
        <taxon>Pseudomonadota</taxon>
        <taxon>Gammaproteobacteria</taxon>
        <taxon>Pasteurellales</taxon>
        <taxon>Pasteurellaceae</taxon>
        <taxon>Seminibacterium</taxon>
    </lineage>
</organism>
<keyword evidence="2" id="KW-1185">Reference proteome</keyword>
<sequence>MAFLIPKLLADVMFKSIFLKFFNKNKQKDIAPNLALKPQIDIELVTARNREDEPPTTAEEILFKKAFLLRIKDALHRYDFVKKDKIEFLAKRILDDSYNQGEVLSLQEKKELNLNTRAKYSKELIDCFQDVEHFKFDPKFFCKNLQYTERTIVWALREIERLRNTGFIEKIHLSGMGEWNEKIVKLNNIPSLPIIDYTQEQCLFFVTGHIDY</sequence>
<reference evidence="2" key="1">
    <citation type="journal article" date="2019" name="Int. J. Syst. Evol. Microbiol.">
        <title>The Global Catalogue of Microorganisms (GCM) 10K type strain sequencing project: providing services to taxonomists for standard genome sequencing and annotation.</title>
        <authorList>
            <consortium name="The Broad Institute Genomics Platform"/>
            <consortium name="The Broad Institute Genome Sequencing Center for Infectious Disease"/>
            <person name="Wu L."/>
            <person name="Ma J."/>
        </authorList>
    </citation>
    <scope>NUCLEOTIDE SEQUENCE [LARGE SCALE GENOMIC DNA]</scope>
    <source>
        <strain evidence="2">CCUG 61707</strain>
    </source>
</reference>
<comment type="caution">
    <text evidence="1">The sequence shown here is derived from an EMBL/GenBank/DDBJ whole genome shotgun (WGS) entry which is preliminary data.</text>
</comment>
<dbReference type="EMBL" id="JBHTJN010000001">
    <property type="protein sequence ID" value="MFD0965302.1"/>
    <property type="molecule type" value="Genomic_DNA"/>
</dbReference>
<dbReference type="Proteomes" id="UP001596996">
    <property type="component" value="Unassembled WGS sequence"/>
</dbReference>
<proteinExistence type="predicted"/>
<accession>A0ABW3I7C4</accession>
<evidence type="ECO:0000313" key="2">
    <source>
        <dbReference type="Proteomes" id="UP001596996"/>
    </source>
</evidence>
<name>A0ABW3I7C4_9PAST</name>
<evidence type="ECO:0000313" key="1">
    <source>
        <dbReference type="EMBL" id="MFD0965302.1"/>
    </source>
</evidence>
<protein>
    <submittedName>
        <fullName evidence="1">Uncharacterized protein</fullName>
    </submittedName>
</protein>
<gene>
    <name evidence="1" type="ORF">ACFQ02_00255</name>
</gene>